<proteinExistence type="predicted"/>
<evidence type="ECO:0000313" key="3">
    <source>
        <dbReference type="Proteomes" id="UP001597183"/>
    </source>
</evidence>
<dbReference type="Proteomes" id="UP001597183">
    <property type="component" value="Unassembled WGS sequence"/>
</dbReference>
<sequence length="141" mass="15053">MGYTVFPSGRLHLPAADDAAAVTAAKAAWAGRPHGPDFERWAPSDTLEDVAWVAAAAITRDGDWIEFGFDDEGDPKWNDHATAFFVAIAPFVRAGVVVIEGEDGARWSYRYSGGQVAQEGVNGWDSSSEPFGDPVYGPPPA</sequence>
<accession>A0ABW4ATV3</accession>
<protein>
    <submittedName>
        <fullName evidence="2">Uncharacterized protein</fullName>
    </submittedName>
</protein>
<name>A0ABW4ATV3_9ACTN</name>
<gene>
    <name evidence="2" type="ORF">ACFQ5G_53405</name>
</gene>
<keyword evidence="3" id="KW-1185">Reference proteome</keyword>
<dbReference type="EMBL" id="JBHTMK010000079">
    <property type="protein sequence ID" value="MFD1374185.1"/>
    <property type="molecule type" value="Genomic_DNA"/>
</dbReference>
<comment type="caution">
    <text evidence="2">The sequence shown here is derived from an EMBL/GenBank/DDBJ whole genome shotgun (WGS) entry which is preliminary data.</text>
</comment>
<evidence type="ECO:0000256" key="1">
    <source>
        <dbReference type="SAM" id="MobiDB-lite"/>
    </source>
</evidence>
<feature type="region of interest" description="Disordered" evidence="1">
    <location>
        <begin position="119"/>
        <end position="141"/>
    </location>
</feature>
<evidence type="ECO:0000313" key="2">
    <source>
        <dbReference type="EMBL" id="MFD1374185.1"/>
    </source>
</evidence>
<dbReference type="RefSeq" id="WP_317794215.1">
    <property type="nucleotide sequence ID" value="NZ_AP028461.1"/>
</dbReference>
<organism evidence="2 3">
    <name type="scientific">Actinoplanes sichuanensis</name>
    <dbReference type="NCBI Taxonomy" id="512349"/>
    <lineage>
        <taxon>Bacteria</taxon>
        <taxon>Bacillati</taxon>
        <taxon>Actinomycetota</taxon>
        <taxon>Actinomycetes</taxon>
        <taxon>Micromonosporales</taxon>
        <taxon>Micromonosporaceae</taxon>
        <taxon>Actinoplanes</taxon>
    </lineage>
</organism>
<reference evidence="3" key="1">
    <citation type="journal article" date="2019" name="Int. J. Syst. Evol. Microbiol.">
        <title>The Global Catalogue of Microorganisms (GCM) 10K type strain sequencing project: providing services to taxonomists for standard genome sequencing and annotation.</title>
        <authorList>
            <consortium name="The Broad Institute Genomics Platform"/>
            <consortium name="The Broad Institute Genome Sequencing Center for Infectious Disease"/>
            <person name="Wu L."/>
            <person name="Ma J."/>
        </authorList>
    </citation>
    <scope>NUCLEOTIDE SEQUENCE [LARGE SCALE GENOMIC DNA]</scope>
    <source>
        <strain evidence="3">CCM 7526</strain>
    </source>
</reference>